<organism evidence="1 2">
    <name type="scientific">Vibrio thalassae</name>
    <dbReference type="NCBI Taxonomy" id="1243014"/>
    <lineage>
        <taxon>Bacteria</taxon>
        <taxon>Pseudomonadati</taxon>
        <taxon>Pseudomonadota</taxon>
        <taxon>Gammaproteobacteria</taxon>
        <taxon>Vibrionales</taxon>
        <taxon>Vibrionaceae</taxon>
        <taxon>Vibrio</taxon>
    </lineage>
</organism>
<dbReference type="EMBL" id="OANU01000123">
    <property type="protein sequence ID" value="SNX50618.1"/>
    <property type="molecule type" value="Genomic_DNA"/>
</dbReference>
<name>A0A240EPN4_9VIBR</name>
<dbReference type="Pfam" id="PF11859">
    <property type="entry name" value="DUF3379"/>
    <property type="match status" value="1"/>
</dbReference>
<evidence type="ECO:0000313" key="2">
    <source>
        <dbReference type="Proteomes" id="UP000219336"/>
    </source>
</evidence>
<dbReference type="OrthoDB" id="6195578at2"/>
<dbReference type="Proteomes" id="UP000219336">
    <property type="component" value="Unassembled WGS sequence"/>
</dbReference>
<dbReference type="RefSeq" id="WP_096995522.1">
    <property type="nucleotide sequence ID" value="NZ_JBHSII010000001.1"/>
</dbReference>
<gene>
    <name evidence="1" type="ORF">VTH8203_04279</name>
</gene>
<dbReference type="AlphaFoldDB" id="A0A240EPN4"/>
<reference evidence="2" key="1">
    <citation type="submission" date="2016-06" db="EMBL/GenBank/DDBJ databases">
        <authorList>
            <person name="Rodrigo-Torres L."/>
            <person name="Arahal R.D."/>
            <person name="Lucena T."/>
        </authorList>
    </citation>
    <scope>NUCLEOTIDE SEQUENCE [LARGE SCALE GENOMIC DNA]</scope>
    <source>
        <strain evidence="2">CECT8203</strain>
    </source>
</reference>
<evidence type="ECO:0008006" key="3">
    <source>
        <dbReference type="Google" id="ProtNLM"/>
    </source>
</evidence>
<protein>
    <recommendedName>
        <fullName evidence="3">DUF3379 domain-containing protein</fullName>
    </recommendedName>
</protein>
<evidence type="ECO:0000313" key="1">
    <source>
        <dbReference type="EMBL" id="SNX50618.1"/>
    </source>
</evidence>
<keyword evidence="2" id="KW-1185">Reference proteome</keyword>
<sequence length="238" mass="26261">MDELEFRRRIMSDPKAKDAELLEALQQNERNAKYMDDILALDAQIEQAMKVDVPDDLADRILFNQPESNVVKVTFGKRAMSLAASIAFAFGLLVGEVNWGNVVVTPAQASLSDTAIKLVHKETSFVESLDENVSKAQINAKLLPFAYQIGQKFPYHVYYLNHCGFGDSHAMHMVFQGEKGKVTLFLTGVASPQTKSFDKDGMAGMVEPIGDASFILVGEEGEDYAKIGENIKKILNPA</sequence>
<dbReference type="InterPro" id="IPR021806">
    <property type="entry name" value="DUF3379"/>
</dbReference>
<proteinExistence type="predicted"/>
<accession>A0A240EPN4</accession>